<keyword evidence="6" id="KW-0029">Amino-acid transport</keyword>
<keyword evidence="12" id="KW-1185">Reference proteome</keyword>
<protein>
    <submittedName>
        <fullName evidence="11">Amino acid ABC transporter permease</fullName>
    </submittedName>
</protein>
<dbReference type="GO" id="GO:0015184">
    <property type="term" value="F:L-cystine transmembrane transporter activity"/>
    <property type="evidence" value="ECO:0007669"/>
    <property type="project" value="TreeGrafter"/>
</dbReference>
<dbReference type="PROSITE" id="PS50928">
    <property type="entry name" value="ABC_TM1"/>
    <property type="match status" value="1"/>
</dbReference>
<keyword evidence="4" id="KW-1003">Cell membrane</keyword>
<dbReference type="PANTHER" id="PTHR30614:SF0">
    <property type="entry name" value="L-CYSTINE TRANSPORT SYSTEM PERMEASE PROTEIN TCYL"/>
    <property type="match status" value="1"/>
</dbReference>
<feature type="transmembrane region" description="Helical" evidence="9">
    <location>
        <begin position="25"/>
        <end position="52"/>
    </location>
</feature>
<comment type="similarity">
    <text evidence="2">Belongs to the binding-protein-dependent transport system permease family. HisMQ subfamily.</text>
</comment>
<evidence type="ECO:0000256" key="2">
    <source>
        <dbReference type="ARBA" id="ARBA00010072"/>
    </source>
</evidence>
<dbReference type="NCBIfam" id="TIGR01726">
    <property type="entry name" value="HEQRo_perm_3TM"/>
    <property type="match status" value="1"/>
</dbReference>
<evidence type="ECO:0000256" key="9">
    <source>
        <dbReference type="RuleBase" id="RU363032"/>
    </source>
</evidence>
<keyword evidence="7 9" id="KW-1133">Transmembrane helix</keyword>
<reference evidence="11 12" key="1">
    <citation type="submission" date="2020-02" db="EMBL/GenBank/DDBJ databases">
        <title>Genome sequence of strain CCNWXJ40-4.</title>
        <authorList>
            <person name="Gao J."/>
            <person name="Sun J."/>
        </authorList>
    </citation>
    <scope>NUCLEOTIDE SEQUENCE [LARGE SCALE GENOMIC DNA]</scope>
    <source>
        <strain evidence="11 12">CCNWXJ 40-4</strain>
    </source>
</reference>
<dbReference type="InterPro" id="IPR043429">
    <property type="entry name" value="ArtM/GltK/GlnP/TcyL/YhdX-like"/>
</dbReference>
<evidence type="ECO:0000256" key="6">
    <source>
        <dbReference type="ARBA" id="ARBA00022970"/>
    </source>
</evidence>
<keyword evidence="3 9" id="KW-0813">Transport</keyword>
<organism evidence="11 12">
    <name type="scientific">Allomesorhizobium camelthorni</name>
    <dbReference type="NCBI Taxonomy" id="475069"/>
    <lineage>
        <taxon>Bacteria</taxon>
        <taxon>Pseudomonadati</taxon>
        <taxon>Pseudomonadota</taxon>
        <taxon>Alphaproteobacteria</taxon>
        <taxon>Hyphomicrobiales</taxon>
        <taxon>Phyllobacteriaceae</taxon>
        <taxon>Allomesorhizobium</taxon>
    </lineage>
</organism>
<dbReference type="PANTHER" id="PTHR30614">
    <property type="entry name" value="MEMBRANE COMPONENT OF AMINO ACID ABC TRANSPORTER"/>
    <property type="match status" value="1"/>
</dbReference>
<sequence>MTELLATFFNTEVMAATFPMLIRGLGNTILLTITAVVFGGLAGVAICIARLYGAKPLRWLAIGFIDIFRALPILVVLIVIYYALPFVGIRLSSFVSAGLALSIVLAAYTAEVFRAGVEAIPKGQFEAASALGLPFPVALWKIVIPQAVRIATPAQTSNCVAIAKDTSLASVVAMPDLLKQATDAQALMANPSPLISAALIYLILLWPLVRLVSHLESRAQARSR</sequence>
<evidence type="ECO:0000256" key="4">
    <source>
        <dbReference type="ARBA" id="ARBA00022475"/>
    </source>
</evidence>
<feature type="transmembrane region" description="Helical" evidence="9">
    <location>
        <begin position="94"/>
        <end position="113"/>
    </location>
</feature>
<proteinExistence type="inferred from homology"/>
<dbReference type="InterPro" id="IPR000515">
    <property type="entry name" value="MetI-like"/>
</dbReference>
<evidence type="ECO:0000256" key="8">
    <source>
        <dbReference type="ARBA" id="ARBA00023136"/>
    </source>
</evidence>
<feature type="transmembrane region" description="Helical" evidence="9">
    <location>
        <begin position="194"/>
        <end position="212"/>
    </location>
</feature>
<dbReference type="InterPro" id="IPR010065">
    <property type="entry name" value="AA_ABC_transptr_permease_3TM"/>
</dbReference>
<evidence type="ECO:0000256" key="7">
    <source>
        <dbReference type="ARBA" id="ARBA00022989"/>
    </source>
</evidence>
<accession>A0A6G4WA67</accession>
<dbReference type="EMBL" id="JAAKZF010000010">
    <property type="protein sequence ID" value="NGO51672.1"/>
    <property type="molecule type" value="Genomic_DNA"/>
</dbReference>
<dbReference type="InterPro" id="IPR035906">
    <property type="entry name" value="MetI-like_sf"/>
</dbReference>
<comment type="subcellular location">
    <subcellularLocation>
        <location evidence="1">Cell inner membrane</location>
        <topology evidence="1">Multi-pass membrane protein</topology>
    </subcellularLocation>
    <subcellularLocation>
        <location evidence="9">Cell membrane</location>
        <topology evidence="9">Multi-pass membrane protein</topology>
    </subcellularLocation>
</comment>
<gene>
    <name evidence="11" type="ORF">G6N73_10860</name>
</gene>
<dbReference type="Pfam" id="PF00528">
    <property type="entry name" value="BPD_transp_1"/>
    <property type="match status" value="1"/>
</dbReference>
<name>A0A6G4WA67_9HYPH</name>
<evidence type="ECO:0000313" key="12">
    <source>
        <dbReference type="Proteomes" id="UP001642900"/>
    </source>
</evidence>
<keyword evidence="5 9" id="KW-0812">Transmembrane</keyword>
<keyword evidence="8 9" id="KW-0472">Membrane</keyword>
<dbReference type="RefSeq" id="WP_165027431.1">
    <property type="nucleotide sequence ID" value="NZ_JAAKZF010000010.1"/>
</dbReference>
<evidence type="ECO:0000256" key="3">
    <source>
        <dbReference type="ARBA" id="ARBA00022448"/>
    </source>
</evidence>
<dbReference type="CDD" id="cd06261">
    <property type="entry name" value="TM_PBP2"/>
    <property type="match status" value="1"/>
</dbReference>
<dbReference type="Proteomes" id="UP001642900">
    <property type="component" value="Unassembled WGS sequence"/>
</dbReference>
<dbReference type="AlphaFoldDB" id="A0A6G4WA67"/>
<comment type="caution">
    <text evidence="11">The sequence shown here is derived from an EMBL/GenBank/DDBJ whole genome shotgun (WGS) entry which is preliminary data.</text>
</comment>
<dbReference type="GO" id="GO:0043190">
    <property type="term" value="C:ATP-binding cassette (ABC) transporter complex"/>
    <property type="evidence" value="ECO:0007669"/>
    <property type="project" value="InterPro"/>
</dbReference>
<feature type="transmembrane region" description="Helical" evidence="9">
    <location>
        <begin position="59"/>
        <end position="82"/>
    </location>
</feature>
<evidence type="ECO:0000313" key="11">
    <source>
        <dbReference type="EMBL" id="NGO51672.1"/>
    </source>
</evidence>
<feature type="domain" description="ABC transmembrane type-1" evidence="10">
    <location>
        <begin position="25"/>
        <end position="213"/>
    </location>
</feature>
<evidence type="ECO:0000259" key="10">
    <source>
        <dbReference type="PROSITE" id="PS50928"/>
    </source>
</evidence>
<evidence type="ECO:0000256" key="5">
    <source>
        <dbReference type="ARBA" id="ARBA00022692"/>
    </source>
</evidence>
<evidence type="ECO:0000256" key="1">
    <source>
        <dbReference type="ARBA" id="ARBA00004429"/>
    </source>
</evidence>
<dbReference type="SUPFAM" id="SSF161098">
    <property type="entry name" value="MetI-like"/>
    <property type="match status" value="1"/>
</dbReference>
<dbReference type="Gene3D" id="1.10.3720.10">
    <property type="entry name" value="MetI-like"/>
    <property type="match status" value="1"/>
</dbReference>